<reference evidence="7 8" key="1">
    <citation type="journal article" date="2013" name="Genome Biol.">
        <title>The genome sequence of the most widely cultivated cacao type and its use to identify candidate genes regulating pod color.</title>
        <authorList>
            <person name="Motamayor J.C."/>
            <person name="Mockaitis K."/>
            <person name="Schmutz J."/>
            <person name="Haiminen N."/>
            <person name="Iii D.L."/>
            <person name="Cornejo O."/>
            <person name="Findley S.D."/>
            <person name="Zheng P."/>
            <person name="Utro F."/>
            <person name="Royaert S."/>
            <person name="Saski C."/>
            <person name="Jenkins J."/>
            <person name="Podicheti R."/>
            <person name="Zhao M."/>
            <person name="Scheffler B.E."/>
            <person name="Stack J.C."/>
            <person name="Feltus F.A."/>
            <person name="Mustiga G.M."/>
            <person name="Amores F."/>
            <person name="Phillips W."/>
            <person name="Marelli J.P."/>
            <person name="May G.D."/>
            <person name="Shapiro H."/>
            <person name="Ma J."/>
            <person name="Bustamante C.D."/>
            <person name="Schnell R.J."/>
            <person name="Main D."/>
            <person name="Gilbert D."/>
            <person name="Parida L."/>
            <person name="Kuhn D.N."/>
        </authorList>
    </citation>
    <scope>NUCLEOTIDE SEQUENCE [LARGE SCALE GENOMIC DNA]</scope>
    <source>
        <strain evidence="8">cv. Matina 1-6</strain>
    </source>
</reference>
<feature type="domain" description="NAC" evidence="6">
    <location>
        <begin position="59"/>
        <end position="211"/>
    </location>
</feature>
<dbReference type="PANTHER" id="PTHR31719:SF179">
    <property type="entry name" value="OS08G0148400 PROTEIN"/>
    <property type="match status" value="1"/>
</dbReference>
<dbReference type="Gramene" id="EOY32709">
    <property type="protein sequence ID" value="EOY32709"/>
    <property type="gene ID" value="TCM_040737"/>
</dbReference>
<dbReference type="InterPro" id="IPR036093">
    <property type="entry name" value="NAC_dom_sf"/>
</dbReference>
<keyword evidence="4" id="KW-0539">Nucleus</keyword>
<dbReference type="PANTHER" id="PTHR31719">
    <property type="entry name" value="NAC TRANSCRIPTION FACTOR 56"/>
    <property type="match status" value="1"/>
</dbReference>
<evidence type="ECO:0000256" key="2">
    <source>
        <dbReference type="ARBA" id="ARBA00023125"/>
    </source>
</evidence>
<dbReference type="InterPro" id="IPR003441">
    <property type="entry name" value="NAC-dom"/>
</dbReference>
<evidence type="ECO:0000256" key="5">
    <source>
        <dbReference type="SAM" id="MobiDB-lite"/>
    </source>
</evidence>
<sequence>METDEKPKPTLQSLVRKQLRPLNESSSDASTVEVLKKEDSIKDSEENGDGGGDEYLDSFPPGYRFCPLDEELVLHYLKKKVKNERLPHNRIVEVNLYHHNPETLAEKYKQYGEKEWYFFTPRDKKYRNGTRPNRAAGDGYWKATGADRQVIYKGHTVGFRKALVFYKGKPPKGDKTNWIMHEYRVNDPPPCKRVYNDMRLDDWVLCRIYKKVDKSISRTRSKEENQSPLIDNEDTNELMNMDFDYNGGVDSMDYSSFLHQSLSDGSYNNLQPVSDQFPTLTLSYGAHSKIVDSQSLRSLSMKYPIDKGGQDDIWSVVNLDFASQLELYGVSCVEPLINLDNNFSVDASNYSSANSKTDGTGVGEASLKASGEFERIWYYILLFQVTQNSAEKSMIALDNWVL</sequence>
<dbReference type="Gene3D" id="2.170.150.80">
    <property type="entry name" value="NAC domain"/>
    <property type="match status" value="1"/>
</dbReference>
<name>A0A061GZA8_THECC</name>
<accession>A0A061GZA8</accession>
<dbReference type="eggNOG" id="ENOG502RZK3">
    <property type="taxonomic scope" value="Eukaryota"/>
</dbReference>
<evidence type="ECO:0000256" key="1">
    <source>
        <dbReference type="ARBA" id="ARBA00023015"/>
    </source>
</evidence>
<evidence type="ECO:0000256" key="4">
    <source>
        <dbReference type="ARBA" id="ARBA00023242"/>
    </source>
</evidence>
<dbReference type="SUPFAM" id="SSF101941">
    <property type="entry name" value="NAC domain"/>
    <property type="match status" value="1"/>
</dbReference>
<dbReference type="InParanoid" id="A0A061GZA8"/>
<dbReference type="OMA" id="LEQEDVW"/>
<dbReference type="Proteomes" id="UP000026915">
    <property type="component" value="Chromosome 9"/>
</dbReference>
<organism evidence="7 8">
    <name type="scientific">Theobroma cacao</name>
    <name type="common">Cacao</name>
    <name type="synonym">Cocoa</name>
    <dbReference type="NCBI Taxonomy" id="3641"/>
    <lineage>
        <taxon>Eukaryota</taxon>
        <taxon>Viridiplantae</taxon>
        <taxon>Streptophyta</taxon>
        <taxon>Embryophyta</taxon>
        <taxon>Tracheophyta</taxon>
        <taxon>Spermatophyta</taxon>
        <taxon>Magnoliopsida</taxon>
        <taxon>eudicotyledons</taxon>
        <taxon>Gunneridae</taxon>
        <taxon>Pentapetalae</taxon>
        <taxon>rosids</taxon>
        <taxon>malvids</taxon>
        <taxon>Malvales</taxon>
        <taxon>Malvaceae</taxon>
        <taxon>Byttnerioideae</taxon>
        <taxon>Theobroma</taxon>
    </lineage>
</organism>
<gene>
    <name evidence="7" type="ORF">TCM_040737</name>
</gene>
<feature type="region of interest" description="Disordered" evidence="5">
    <location>
        <begin position="1"/>
        <end position="54"/>
    </location>
</feature>
<feature type="compositionally biased region" description="Basic and acidic residues" evidence="5">
    <location>
        <begin position="34"/>
        <end position="45"/>
    </location>
</feature>
<evidence type="ECO:0000259" key="6">
    <source>
        <dbReference type="PROSITE" id="PS51005"/>
    </source>
</evidence>
<dbReference type="PROSITE" id="PS51005">
    <property type="entry name" value="NAC"/>
    <property type="match status" value="1"/>
</dbReference>
<dbReference type="AlphaFoldDB" id="A0A061GZA8"/>
<keyword evidence="1" id="KW-0805">Transcription regulation</keyword>
<dbReference type="HOGENOM" id="CLU_685884_0_0_1"/>
<dbReference type="Pfam" id="PF02365">
    <property type="entry name" value="NAM"/>
    <property type="match status" value="1"/>
</dbReference>
<evidence type="ECO:0000313" key="8">
    <source>
        <dbReference type="Proteomes" id="UP000026915"/>
    </source>
</evidence>
<dbReference type="EMBL" id="CM001887">
    <property type="protein sequence ID" value="EOY32709.1"/>
    <property type="molecule type" value="Genomic_DNA"/>
</dbReference>
<dbReference type="GO" id="GO:0006355">
    <property type="term" value="P:regulation of DNA-templated transcription"/>
    <property type="evidence" value="ECO:0007669"/>
    <property type="project" value="InterPro"/>
</dbReference>
<keyword evidence="3" id="KW-0804">Transcription</keyword>
<protein>
    <submittedName>
        <fullName evidence="7">NAC domain transcriptional regulator superfamily protein, putative</fullName>
    </submittedName>
</protein>
<dbReference type="STRING" id="3641.A0A061GZA8"/>
<dbReference type="GO" id="GO:0003677">
    <property type="term" value="F:DNA binding"/>
    <property type="evidence" value="ECO:0007669"/>
    <property type="project" value="UniProtKB-KW"/>
</dbReference>
<keyword evidence="2" id="KW-0238">DNA-binding</keyword>
<evidence type="ECO:0000256" key="3">
    <source>
        <dbReference type="ARBA" id="ARBA00023163"/>
    </source>
</evidence>
<keyword evidence="8" id="KW-1185">Reference proteome</keyword>
<evidence type="ECO:0000313" key="7">
    <source>
        <dbReference type="EMBL" id="EOY32709.1"/>
    </source>
</evidence>
<proteinExistence type="predicted"/>